<keyword evidence="2" id="KW-0238">DNA-binding</keyword>
<dbReference type="InterPro" id="IPR010982">
    <property type="entry name" value="Lambda_DNA-bd_dom_sf"/>
</dbReference>
<dbReference type="GO" id="GO:0000976">
    <property type="term" value="F:transcription cis-regulatory region binding"/>
    <property type="evidence" value="ECO:0007669"/>
    <property type="project" value="TreeGrafter"/>
</dbReference>
<dbReference type="SUPFAM" id="SSF53822">
    <property type="entry name" value="Periplasmic binding protein-like I"/>
    <property type="match status" value="1"/>
</dbReference>
<evidence type="ECO:0000256" key="3">
    <source>
        <dbReference type="ARBA" id="ARBA00023163"/>
    </source>
</evidence>
<dbReference type="AlphaFoldDB" id="A0A3B0UQ77"/>
<dbReference type="SUPFAM" id="SSF47413">
    <property type="entry name" value="lambda repressor-like DNA-binding domains"/>
    <property type="match status" value="1"/>
</dbReference>
<keyword evidence="1" id="KW-0805">Transcription regulation</keyword>
<dbReference type="EMBL" id="UOET01000096">
    <property type="protein sequence ID" value="VAW27357.1"/>
    <property type="molecule type" value="Genomic_DNA"/>
</dbReference>
<feature type="domain" description="HTH lacI-type" evidence="4">
    <location>
        <begin position="11"/>
        <end position="56"/>
    </location>
</feature>
<gene>
    <name evidence="5" type="ORF">MNBD_BACTEROID07-670</name>
</gene>
<dbReference type="Gene3D" id="1.10.260.40">
    <property type="entry name" value="lambda repressor-like DNA-binding domains"/>
    <property type="match status" value="1"/>
</dbReference>
<accession>A0A3B0UQ77</accession>
<dbReference type="InterPro" id="IPR000843">
    <property type="entry name" value="HTH_LacI"/>
</dbReference>
<dbReference type="PANTHER" id="PTHR30146:SF24">
    <property type="entry name" value="XYLOSE OPERON REGULATORY PROTEIN"/>
    <property type="match status" value="1"/>
</dbReference>
<evidence type="ECO:0000256" key="1">
    <source>
        <dbReference type="ARBA" id="ARBA00023015"/>
    </source>
</evidence>
<dbReference type="CDD" id="cd01392">
    <property type="entry name" value="HTH_LacI"/>
    <property type="match status" value="1"/>
</dbReference>
<dbReference type="GO" id="GO:0003700">
    <property type="term" value="F:DNA-binding transcription factor activity"/>
    <property type="evidence" value="ECO:0007669"/>
    <property type="project" value="TreeGrafter"/>
</dbReference>
<dbReference type="PROSITE" id="PS50932">
    <property type="entry name" value="HTH_LACI_2"/>
    <property type="match status" value="1"/>
</dbReference>
<evidence type="ECO:0000259" key="4">
    <source>
        <dbReference type="PROSITE" id="PS50932"/>
    </source>
</evidence>
<proteinExistence type="predicted"/>
<organism evidence="5">
    <name type="scientific">hydrothermal vent metagenome</name>
    <dbReference type="NCBI Taxonomy" id="652676"/>
    <lineage>
        <taxon>unclassified sequences</taxon>
        <taxon>metagenomes</taxon>
        <taxon>ecological metagenomes</taxon>
    </lineage>
</organism>
<reference evidence="5" key="1">
    <citation type="submission" date="2018-06" db="EMBL/GenBank/DDBJ databases">
        <authorList>
            <person name="Zhirakovskaya E."/>
        </authorList>
    </citation>
    <scope>NUCLEOTIDE SEQUENCE</scope>
</reference>
<dbReference type="PANTHER" id="PTHR30146">
    <property type="entry name" value="LACI-RELATED TRANSCRIPTIONAL REPRESSOR"/>
    <property type="match status" value="1"/>
</dbReference>
<dbReference type="InterPro" id="IPR028082">
    <property type="entry name" value="Peripla_BP_I"/>
</dbReference>
<name>A0A3B0UQ77_9ZZZZ</name>
<evidence type="ECO:0000313" key="5">
    <source>
        <dbReference type="EMBL" id="VAW27357.1"/>
    </source>
</evidence>
<keyword evidence="3" id="KW-0804">Transcription</keyword>
<dbReference type="SMART" id="SM00354">
    <property type="entry name" value="HTH_LACI"/>
    <property type="match status" value="1"/>
</dbReference>
<protein>
    <recommendedName>
        <fullName evidence="4">HTH lacI-type domain-containing protein</fullName>
    </recommendedName>
</protein>
<sequence>MEKAEKKKRKIGIQDIAKALNISASTVSRALNGNPHISDVTKEKVKAAASRLGYHPGIPELISPEKAEAIVVFVPSLKDNLYIEIVLGITNLMNKNKYHTFVIDTQANDDNMNSFFDNYKKFGISGII</sequence>
<dbReference type="Gene3D" id="3.40.50.2300">
    <property type="match status" value="1"/>
</dbReference>
<feature type="non-terminal residue" evidence="5">
    <location>
        <position position="128"/>
    </location>
</feature>
<dbReference type="Pfam" id="PF00356">
    <property type="entry name" value="LacI"/>
    <property type="match status" value="1"/>
</dbReference>
<evidence type="ECO:0000256" key="2">
    <source>
        <dbReference type="ARBA" id="ARBA00023125"/>
    </source>
</evidence>